<organism evidence="1 2">
    <name type="scientific">Tuber melanosporum (strain Mel28)</name>
    <name type="common">Perigord black truffle</name>
    <dbReference type="NCBI Taxonomy" id="656061"/>
    <lineage>
        <taxon>Eukaryota</taxon>
        <taxon>Fungi</taxon>
        <taxon>Dikarya</taxon>
        <taxon>Ascomycota</taxon>
        <taxon>Pezizomycotina</taxon>
        <taxon>Pezizomycetes</taxon>
        <taxon>Pezizales</taxon>
        <taxon>Tuberaceae</taxon>
        <taxon>Tuber</taxon>
    </lineage>
</organism>
<dbReference type="EMBL" id="FN430131">
    <property type="protein sequence ID" value="CAZ82397.1"/>
    <property type="molecule type" value="Genomic_DNA"/>
</dbReference>
<dbReference type="InParanoid" id="D5GD04"/>
<dbReference type="Proteomes" id="UP000006911">
    <property type="component" value="Unassembled WGS sequence"/>
</dbReference>
<name>D5GD04_TUBMM</name>
<proteinExistence type="predicted"/>
<accession>D5GD04</accession>
<sequence length="25" mass="2739">MHKGQPTPNPKTPTRCLSTALISLF</sequence>
<keyword evidence="2" id="KW-1185">Reference proteome</keyword>
<dbReference type="KEGG" id="tml:GSTUM_00006043001"/>
<protein>
    <submittedName>
        <fullName evidence="1">(Perigord truffle) hypothetical protein</fullName>
    </submittedName>
</protein>
<reference evidence="1 2" key="1">
    <citation type="journal article" date="2010" name="Nature">
        <title>Perigord black truffle genome uncovers evolutionary origins and mechanisms of symbiosis.</title>
        <authorList>
            <person name="Martin F."/>
            <person name="Kohler A."/>
            <person name="Murat C."/>
            <person name="Balestrini R."/>
            <person name="Coutinho P.M."/>
            <person name="Jaillon O."/>
            <person name="Montanini B."/>
            <person name="Morin E."/>
            <person name="Noel B."/>
            <person name="Percudani R."/>
            <person name="Porcel B."/>
            <person name="Rubini A."/>
            <person name="Amicucci A."/>
            <person name="Amselem J."/>
            <person name="Anthouard V."/>
            <person name="Arcioni S."/>
            <person name="Artiguenave F."/>
            <person name="Aury J.M."/>
            <person name="Ballario P."/>
            <person name="Bolchi A."/>
            <person name="Brenna A."/>
            <person name="Brun A."/>
            <person name="Buee M."/>
            <person name="Cantarel B."/>
            <person name="Chevalier G."/>
            <person name="Couloux A."/>
            <person name="Da Silva C."/>
            <person name="Denoeud F."/>
            <person name="Duplessis S."/>
            <person name="Ghignone S."/>
            <person name="Hilselberger B."/>
            <person name="Iotti M."/>
            <person name="Marcais B."/>
            <person name="Mello A."/>
            <person name="Miranda M."/>
            <person name="Pacioni G."/>
            <person name="Quesneville H."/>
            <person name="Riccioni C."/>
            <person name="Ruotolo R."/>
            <person name="Splivallo R."/>
            <person name="Stocchi V."/>
            <person name="Tisserant E."/>
            <person name="Viscomi A.R."/>
            <person name="Zambonelli A."/>
            <person name="Zampieri E."/>
            <person name="Henrissat B."/>
            <person name="Lebrun M.H."/>
            <person name="Paolocci F."/>
            <person name="Bonfante P."/>
            <person name="Ottonello S."/>
            <person name="Wincker P."/>
        </authorList>
    </citation>
    <scope>NUCLEOTIDE SEQUENCE [LARGE SCALE GENOMIC DNA]</scope>
    <source>
        <strain evidence="1 2">Mel28</strain>
    </source>
</reference>
<dbReference type="HOGENOM" id="CLU_3419473_0_0_1"/>
<evidence type="ECO:0000313" key="2">
    <source>
        <dbReference type="Proteomes" id="UP000006911"/>
    </source>
</evidence>
<dbReference type="AlphaFoldDB" id="D5GD04"/>
<gene>
    <name evidence="1" type="ORF">GSTUM_00006043001</name>
</gene>
<evidence type="ECO:0000313" key="1">
    <source>
        <dbReference type="EMBL" id="CAZ82397.1"/>
    </source>
</evidence>